<dbReference type="InterPro" id="IPR001509">
    <property type="entry name" value="Epimerase_deHydtase"/>
</dbReference>
<evidence type="ECO:0000313" key="2">
    <source>
        <dbReference type="EMBL" id="MBB5327184.1"/>
    </source>
</evidence>
<comment type="caution">
    <text evidence="2">The sequence shown here is derived from an EMBL/GenBank/DDBJ whole genome shotgun (WGS) entry which is preliminary data.</text>
</comment>
<accession>A0A9X0QBJ0</accession>
<dbReference type="RefSeq" id="WP_183973730.1">
    <property type="nucleotide sequence ID" value="NZ_JACHEB010000002.1"/>
</dbReference>
<keyword evidence="3" id="KW-1185">Reference proteome</keyword>
<dbReference type="PANTHER" id="PTHR48079:SF6">
    <property type="entry name" value="NAD(P)-BINDING DOMAIN-CONTAINING PROTEIN-RELATED"/>
    <property type="match status" value="1"/>
</dbReference>
<dbReference type="GO" id="GO:0004029">
    <property type="term" value="F:aldehyde dehydrogenase (NAD+) activity"/>
    <property type="evidence" value="ECO:0007669"/>
    <property type="project" value="TreeGrafter"/>
</dbReference>
<dbReference type="EMBL" id="JACHEB010000002">
    <property type="protein sequence ID" value="MBB5327184.1"/>
    <property type="molecule type" value="Genomic_DNA"/>
</dbReference>
<dbReference type="Gene3D" id="3.40.50.720">
    <property type="entry name" value="NAD(P)-binding Rossmann-like Domain"/>
    <property type="match status" value="1"/>
</dbReference>
<dbReference type="InterPro" id="IPR051783">
    <property type="entry name" value="NAD(P)-dependent_oxidoreduct"/>
</dbReference>
<evidence type="ECO:0000259" key="1">
    <source>
        <dbReference type="Pfam" id="PF01370"/>
    </source>
</evidence>
<feature type="domain" description="NAD-dependent epimerase/dehydratase" evidence="1">
    <location>
        <begin position="3"/>
        <end position="231"/>
    </location>
</feature>
<dbReference type="InterPro" id="IPR036291">
    <property type="entry name" value="NAD(P)-bd_dom_sf"/>
</dbReference>
<name>A0A9X0QBJ0_9BACT</name>
<evidence type="ECO:0000313" key="3">
    <source>
        <dbReference type="Proteomes" id="UP000535182"/>
    </source>
</evidence>
<gene>
    <name evidence="2" type="ORF">HDF14_000789</name>
</gene>
<dbReference type="AlphaFoldDB" id="A0A9X0QBJ0"/>
<dbReference type="PANTHER" id="PTHR48079">
    <property type="entry name" value="PROTEIN YEEZ"/>
    <property type="match status" value="1"/>
</dbReference>
<sequence>MKIFVAGASGAIGQPLITELIRLGHSVTGMTQSDAGAKKLIALGASAAIADAFDPATVEKALRQSQAEIVIDELTSLPKNPADLPAYFARDRKLRLEGGGNLHQAALACEVRRYIQQGSGFFLKPGPGLADESVGLVVDATPGVAVSAQMYTALEERTLKPQPIEGVVLRYGFFYGPNTWYHPDGGAADQARAQQLPIVGEGLAVWSFVHIEDAAVATAAALTAEPGIYNIVDNDPTPVHLCVPKFAAWVGAPPPPHLTEEAARAVAGEDAVYYNTKLRGASNEKARKLLNFKPRRLQWL</sequence>
<protein>
    <submittedName>
        <fullName evidence="2">Nucleoside-diphosphate-sugar epimerase</fullName>
    </submittedName>
</protein>
<dbReference type="GO" id="GO:0005737">
    <property type="term" value="C:cytoplasm"/>
    <property type="evidence" value="ECO:0007669"/>
    <property type="project" value="TreeGrafter"/>
</dbReference>
<dbReference type="Pfam" id="PF01370">
    <property type="entry name" value="Epimerase"/>
    <property type="match status" value="1"/>
</dbReference>
<organism evidence="2 3">
    <name type="scientific">Tunturiibacter gelidiferens</name>
    <dbReference type="NCBI Taxonomy" id="3069689"/>
    <lineage>
        <taxon>Bacteria</taxon>
        <taxon>Pseudomonadati</taxon>
        <taxon>Acidobacteriota</taxon>
        <taxon>Terriglobia</taxon>
        <taxon>Terriglobales</taxon>
        <taxon>Acidobacteriaceae</taxon>
        <taxon>Tunturiibacter</taxon>
    </lineage>
</organism>
<dbReference type="Proteomes" id="UP000535182">
    <property type="component" value="Unassembled WGS sequence"/>
</dbReference>
<dbReference type="SUPFAM" id="SSF51735">
    <property type="entry name" value="NAD(P)-binding Rossmann-fold domains"/>
    <property type="match status" value="1"/>
</dbReference>
<proteinExistence type="predicted"/>
<reference evidence="2 3" key="1">
    <citation type="submission" date="2020-08" db="EMBL/GenBank/DDBJ databases">
        <title>Genomic Encyclopedia of Type Strains, Phase IV (KMG-V): Genome sequencing to study the core and pangenomes of soil and plant-associated prokaryotes.</title>
        <authorList>
            <person name="Whitman W."/>
        </authorList>
    </citation>
    <scope>NUCLEOTIDE SEQUENCE [LARGE SCALE GENOMIC DNA]</scope>
    <source>
        <strain evidence="2 3">X5P2</strain>
    </source>
</reference>